<dbReference type="SMART" id="SM00072">
    <property type="entry name" value="GuKc"/>
    <property type="match status" value="1"/>
</dbReference>
<dbReference type="Pfam" id="PF00625">
    <property type="entry name" value="Guanylate_kin"/>
    <property type="match status" value="1"/>
</dbReference>
<evidence type="ECO:0000256" key="5">
    <source>
        <dbReference type="ARBA" id="ARBA00022679"/>
    </source>
</evidence>
<keyword evidence="6 11" id="KW-0547">Nucleotide-binding</keyword>
<comment type="subcellular location">
    <subcellularLocation>
        <location evidence="11">Cytoplasm</location>
    </subcellularLocation>
</comment>
<dbReference type="Gene3D" id="3.40.50.300">
    <property type="entry name" value="P-loop containing nucleotide triphosphate hydrolases"/>
    <property type="match status" value="1"/>
</dbReference>
<keyword evidence="11" id="KW-0963">Cytoplasm</keyword>
<keyword evidence="5 11" id="KW-0808">Transferase</keyword>
<evidence type="ECO:0000256" key="9">
    <source>
        <dbReference type="ARBA" id="ARBA00030128"/>
    </source>
</evidence>
<dbReference type="AlphaFoldDB" id="A0A9D9DJ88"/>
<dbReference type="PANTHER" id="PTHR23117">
    <property type="entry name" value="GUANYLATE KINASE-RELATED"/>
    <property type="match status" value="1"/>
</dbReference>
<dbReference type="SUPFAM" id="SSF52540">
    <property type="entry name" value="P-loop containing nucleoside triphosphate hydrolases"/>
    <property type="match status" value="1"/>
</dbReference>
<evidence type="ECO:0000313" key="13">
    <source>
        <dbReference type="EMBL" id="MBO8427165.1"/>
    </source>
</evidence>
<gene>
    <name evidence="11 13" type="primary">gmk</name>
    <name evidence="13" type="ORF">IAC58_01225</name>
</gene>
<dbReference type="InterPro" id="IPR008144">
    <property type="entry name" value="Guanylate_kin-like_dom"/>
</dbReference>
<evidence type="ECO:0000259" key="12">
    <source>
        <dbReference type="PROSITE" id="PS50052"/>
    </source>
</evidence>
<evidence type="ECO:0000256" key="7">
    <source>
        <dbReference type="ARBA" id="ARBA00022777"/>
    </source>
</evidence>
<feature type="domain" description="Guanylate kinase-like" evidence="12">
    <location>
        <begin position="4"/>
        <end position="185"/>
    </location>
</feature>
<evidence type="ECO:0000256" key="1">
    <source>
        <dbReference type="ARBA" id="ARBA00003531"/>
    </source>
</evidence>
<evidence type="ECO:0000256" key="4">
    <source>
        <dbReference type="ARBA" id="ARBA00016296"/>
    </source>
</evidence>
<dbReference type="Gene3D" id="3.30.63.10">
    <property type="entry name" value="Guanylate Kinase phosphate binding domain"/>
    <property type="match status" value="1"/>
</dbReference>
<reference evidence="13" key="1">
    <citation type="submission" date="2020-10" db="EMBL/GenBank/DDBJ databases">
        <authorList>
            <person name="Gilroy R."/>
        </authorList>
    </citation>
    <scope>NUCLEOTIDE SEQUENCE</scope>
    <source>
        <strain evidence="13">11159</strain>
    </source>
</reference>
<dbReference type="GO" id="GO:0005829">
    <property type="term" value="C:cytosol"/>
    <property type="evidence" value="ECO:0007669"/>
    <property type="project" value="TreeGrafter"/>
</dbReference>
<dbReference type="InterPro" id="IPR020590">
    <property type="entry name" value="Guanylate_kinase_CS"/>
</dbReference>
<comment type="function">
    <text evidence="1 11">Essential for recycling GMP and indirectly, cGMP.</text>
</comment>
<sequence length="190" mass="21761">MKKNLLIIVSGPSGVGKGTVVKILMNDKSLNLVYSISATTRKPRANEVDGKDYFFIDREKFKELINNDELLEYSEFVNNYYGTPKGYIDKSLKEGKNVLLEIETNGAQQVMEKMKGKGVISIFLLPPSMYELENRIKNRRTEPLSVIKERLDKARKELQLKILYDYNVVNDTPENAAKKIAEIIKENLIK</sequence>
<dbReference type="EMBL" id="JADIMY010000024">
    <property type="protein sequence ID" value="MBO8427165.1"/>
    <property type="molecule type" value="Genomic_DNA"/>
</dbReference>
<dbReference type="Proteomes" id="UP000823613">
    <property type="component" value="Unassembled WGS sequence"/>
</dbReference>
<accession>A0A9D9DJ88</accession>
<dbReference type="HAMAP" id="MF_00328">
    <property type="entry name" value="Guanylate_kinase"/>
    <property type="match status" value="1"/>
</dbReference>
<evidence type="ECO:0000256" key="8">
    <source>
        <dbReference type="ARBA" id="ARBA00022840"/>
    </source>
</evidence>
<comment type="catalytic activity">
    <reaction evidence="10 11">
        <text>GMP + ATP = GDP + ADP</text>
        <dbReference type="Rhea" id="RHEA:20780"/>
        <dbReference type="ChEBI" id="CHEBI:30616"/>
        <dbReference type="ChEBI" id="CHEBI:58115"/>
        <dbReference type="ChEBI" id="CHEBI:58189"/>
        <dbReference type="ChEBI" id="CHEBI:456216"/>
        <dbReference type="EC" id="2.7.4.8"/>
    </reaction>
</comment>
<dbReference type="InterPro" id="IPR017665">
    <property type="entry name" value="Guanylate_kinase"/>
</dbReference>
<comment type="similarity">
    <text evidence="2 11">Belongs to the guanylate kinase family.</text>
</comment>
<dbReference type="PANTHER" id="PTHR23117:SF13">
    <property type="entry name" value="GUANYLATE KINASE"/>
    <property type="match status" value="1"/>
</dbReference>
<dbReference type="PROSITE" id="PS00856">
    <property type="entry name" value="GUANYLATE_KINASE_1"/>
    <property type="match status" value="1"/>
</dbReference>
<evidence type="ECO:0000256" key="6">
    <source>
        <dbReference type="ARBA" id="ARBA00022741"/>
    </source>
</evidence>
<keyword evidence="8 11" id="KW-0067">ATP-binding</keyword>
<dbReference type="FunFam" id="3.30.63.10:FF:000002">
    <property type="entry name" value="Guanylate kinase 1"/>
    <property type="match status" value="1"/>
</dbReference>
<evidence type="ECO:0000256" key="3">
    <source>
        <dbReference type="ARBA" id="ARBA00012961"/>
    </source>
</evidence>
<name>A0A9D9DJ88_9BACL</name>
<feature type="binding site" evidence="11">
    <location>
        <begin position="11"/>
        <end position="18"/>
    </location>
    <ligand>
        <name>ATP</name>
        <dbReference type="ChEBI" id="CHEBI:30616"/>
    </ligand>
</feature>
<dbReference type="EC" id="2.7.4.8" evidence="3 11"/>
<dbReference type="InterPro" id="IPR027417">
    <property type="entry name" value="P-loop_NTPase"/>
</dbReference>
<evidence type="ECO:0000256" key="10">
    <source>
        <dbReference type="ARBA" id="ARBA00048594"/>
    </source>
</evidence>
<dbReference type="CDD" id="cd00071">
    <property type="entry name" value="GMPK"/>
    <property type="match status" value="1"/>
</dbReference>
<keyword evidence="7 11" id="KW-0418">Kinase</keyword>
<proteinExistence type="inferred from homology"/>
<protein>
    <recommendedName>
        <fullName evidence="4 11">Guanylate kinase</fullName>
        <ecNumber evidence="3 11">2.7.4.8</ecNumber>
    </recommendedName>
    <alternativeName>
        <fullName evidence="9 11">GMP kinase</fullName>
    </alternativeName>
</protein>
<dbReference type="GO" id="GO:0004385">
    <property type="term" value="F:GMP kinase activity"/>
    <property type="evidence" value="ECO:0007669"/>
    <property type="project" value="UniProtKB-UniRule"/>
</dbReference>
<evidence type="ECO:0000313" key="14">
    <source>
        <dbReference type="Proteomes" id="UP000823613"/>
    </source>
</evidence>
<evidence type="ECO:0000256" key="11">
    <source>
        <dbReference type="HAMAP-Rule" id="MF_00328"/>
    </source>
</evidence>
<evidence type="ECO:0000256" key="2">
    <source>
        <dbReference type="ARBA" id="ARBA00005790"/>
    </source>
</evidence>
<dbReference type="PROSITE" id="PS50052">
    <property type="entry name" value="GUANYLATE_KINASE_2"/>
    <property type="match status" value="1"/>
</dbReference>
<reference evidence="13" key="2">
    <citation type="journal article" date="2021" name="PeerJ">
        <title>Extensive microbial diversity within the chicken gut microbiome revealed by metagenomics and culture.</title>
        <authorList>
            <person name="Gilroy R."/>
            <person name="Ravi A."/>
            <person name="Getino M."/>
            <person name="Pursley I."/>
            <person name="Horton D.L."/>
            <person name="Alikhan N.F."/>
            <person name="Baker D."/>
            <person name="Gharbi K."/>
            <person name="Hall N."/>
            <person name="Watson M."/>
            <person name="Adriaenssens E.M."/>
            <person name="Foster-Nyarko E."/>
            <person name="Jarju S."/>
            <person name="Secka A."/>
            <person name="Antonio M."/>
            <person name="Oren A."/>
            <person name="Chaudhuri R.R."/>
            <person name="La Ragione R."/>
            <person name="Hildebrand F."/>
            <person name="Pallen M.J."/>
        </authorList>
    </citation>
    <scope>NUCLEOTIDE SEQUENCE</scope>
    <source>
        <strain evidence="13">11159</strain>
    </source>
</reference>
<dbReference type="GO" id="GO:0005524">
    <property type="term" value="F:ATP binding"/>
    <property type="evidence" value="ECO:0007669"/>
    <property type="project" value="UniProtKB-UniRule"/>
</dbReference>
<organism evidence="13 14">
    <name type="scientific">Candidatus Onthovivens merdipullorum</name>
    <dbReference type="NCBI Taxonomy" id="2840889"/>
    <lineage>
        <taxon>Bacteria</taxon>
        <taxon>Bacillati</taxon>
        <taxon>Bacillota</taxon>
        <taxon>Bacilli</taxon>
        <taxon>Bacillales</taxon>
        <taxon>Candidatus Onthovivens</taxon>
    </lineage>
</organism>
<dbReference type="InterPro" id="IPR008145">
    <property type="entry name" value="GK/Ca_channel_bsu"/>
</dbReference>
<dbReference type="NCBIfam" id="TIGR03263">
    <property type="entry name" value="guanyl_kin"/>
    <property type="match status" value="1"/>
</dbReference>
<comment type="caution">
    <text evidence="13">The sequence shown here is derived from an EMBL/GenBank/DDBJ whole genome shotgun (WGS) entry which is preliminary data.</text>
</comment>